<dbReference type="PANTHER" id="PTHR43166">
    <property type="entry name" value="AMINO ACID IMPORT ATP-BINDING PROTEIN"/>
    <property type="match status" value="1"/>
</dbReference>
<reference evidence="12" key="1">
    <citation type="journal article" date="2019" name="Int. J. Syst. Evol. Microbiol.">
        <title>The Global Catalogue of Microorganisms (GCM) 10K type strain sequencing project: providing services to taxonomists for standard genome sequencing and annotation.</title>
        <authorList>
            <consortium name="The Broad Institute Genomics Platform"/>
            <consortium name="The Broad Institute Genome Sequencing Center for Infectious Disease"/>
            <person name="Wu L."/>
            <person name="Ma J."/>
        </authorList>
    </citation>
    <scope>NUCLEOTIDE SEQUENCE [LARGE SCALE GENOMIC DNA]</scope>
    <source>
        <strain evidence="12">JCM 18961</strain>
    </source>
</reference>
<evidence type="ECO:0000256" key="8">
    <source>
        <dbReference type="ARBA" id="ARBA00023136"/>
    </source>
</evidence>
<evidence type="ECO:0000256" key="5">
    <source>
        <dbReference type="ARBA" id="ARBA00022741"/>
    </source>
</evidence>
<organism evidence="11 12">
    <name type="scientific">Pedococcus ginsenosidimutans</name>
    <dbReference type="NCBI Taxonomy" id="490570"/>
    <lineage>
        <taxon>Bacteria</taxon>
        <taxon>Bacillati</taxon>
        <taxon>Actinomycetota</taxon>
        <taxon>Actinomycetes</taxon>
        <taxon>Micrococcales</taxon>
        <taxon>Intrasporangiaceae</taxon>
        <taxon>Pedococcus</taxon>
    </lineage>
</organism>
<evidence type="ECO:0000256" key="3">
    <source>
        <dbReference type="ARBA" id="ARBA00022448"/>
    </source>
</evidence>
<evidence type="ECO:0000259" key="10">
    <source>
        <dbReference type="PROSITE" id="PS50893"/>
    </source>
</evidence>
<dbReference type="InterPro" id="IPR050086">
    <property type="entry name" value="MetN_ABC_transporter-like"/>
</dbReference>
<dbReference type="InterPro" id="IPR003593">
    <property type="entry name" value="AAA+_ATPase"/>
</dbReference>
<dbReference type="CDD" id="cd03262">
    <property type="entry name" value="ABC_HisP_GlnQ"/>
    <property type="match status" value="1"/>
</dbReference>
<dbReference type="SMART" id="SM00382">
    <property type="entry name" value="AAA"/>
    <property type="match status" value="1"/>
</dbReference>
<dbReference type="Pfam" id="PF00005">
    <property type="entry name" value="ABC_tran"/>
    <property type="match status" value="1"/>
</dbReference>
<dbReference type="InterPro" id="IPR030679">
    <property type="entry name" value="ABC_ATPase_HisP-typ"/>
</dbReference>
<feature type="domain" description="ABC transporter" evidence="10">
    <location>
        <begin position="44"/>
        <end position="276"/>
    </location>
</feature>
<dbReference type="PANTHER" id="PTHR43166:SF9">
    <property type="entry name" value="GLUTAMATE_ASPARTATE IMPORT ATP-BINDING PROTEIN GLTL"/>
    <property type="match status" value="1"/>
</dbReference>
<dbReference type="PIRSF" id="PIRSF039085">
    <property type="entry name" value="ABC_ATPase_HisP"/>
    <property type="match status" value="1"/>
</dbReference>
<sequence>MTTNANTSRTPDTAGATSESTKGLTRGSAPGAAAAPPTTPGVSVATRDVHLSFGSNHVLRGIDLDVQAASTTCVIGPSGSGKSTLLRVVNRLLEPDSGDVLLDGRSVLADDPDRLRQRVGMVFQHFNLFPHKTVRDNITLGLTRLRGLSKDVAAEQALVQLDRVGLRHKADVRPGTLSGGQQQRVAIARALAMQPEVMLFDEATSALDPELVKGVLATMSDLAAGGMTMLVVTHEMGFARSVADQVLFMDRGVVVESGSPGAVFEDAHSDRLRRFLSQVL</sequence>
<feature type="compositionally biased region" description="Polar residues" evidence="9">
    <location>
        <begin position="1"/>
        <end position="23"/>
    </location>
</feature>
<dbReference type="GO" id="GO:0005524">
    <property type="term" value="F:ATP binding"/>
    <property type="evidence" value="ECO:0007669"/>
    <property type="project" value="UniProtKB-KW"/>
</dbReference>
<evidence type="ECO:0000256" key="2">
    <source>
        <dbReference type="ARBA" id="ARBA00005417"/>
    </source>
</evidence>
<protein>
    <submittedName>
        <fullName evidence="11">Amino acid ABC transporter ATP-binding protein</fullName>
    </submittedName>
</protein>
<evidence type="ECO:0000256" key="4">
    <source>
        <dbReference type="ARBA" id="ARBA00022475"/>
    </source>
</evidence>
<dbReference type="InterPro" id="IPR027417">
    <property type="entry name" value="P-loop_NTPase"/>
</dbReference>
<comment type="subcellular location">
    <subcellularLocation>
        <location evidence="1">Cell membrane</location>
        <topology evidence="1">Peripheral membrane protein</topology>
    </subcellularLocation>
</comment>
<keyword evidence="12" id="KW-1185">Reference proteome</keyword>
<keyword evidence="6 11" id="KW-0067">ATP-binding</keyword>
<keyword evidence="3" id="KW-0813">Transport</keyword>
<feature type="compositionally biased region" description="Low complexity" evidence="9">
    <location>
        <begin position="27"/>
        <end position="43"/>
    </location>
</feature>
<evidence type="ECO:0000256" key="9">
    <source>
        <dbReference type="SAM" id="MobiDB-lite"/>
    </source>
</evidence>
<name>A0ABP8Y1E5_9MICO</name>
<comment type="caution">
    <text evidence="11">The sequence shown here is derived from an EMBL/GenBank/DDBJ whole genome shotgun (WGS) entry which is preliminary data.</text>
</comment>
<feature type="region of interest" description="Disordered" evidence="9">
    <location>
        <begin position="1"/>
        <end position="43"/>
    </location>
</feature>
<dbReference type="Gene3D" id="3.40.50.300">
    <property type="entry name" value="P-loop containing nucleotide triphosphate hydrolases"/>
    <property type="match status" value="1"/>
</dbReference>
<keyword evidence="7" id="KW-0029">Amino-acid transport</keyword>
<keyword evidence="8" id="KW-0472">Membrane</keyword>
<dbReference type="EMBL" id="BAABLO010000004">
    <property type="protein sequence ID" value="GAA4718088.1"/>
    <property type="molecule type" value="Genomic_DNA"/>
</dbReference>
<evidence type="ECO:0000256" key="7">
    <source>
        <dbReference type="ARBA" id="ARBA00022970"/>
    </source>
</evidence>
<comment type="similarity">
    <text evidence="2">Belongs to the ABC transporter superfamily.</text>
</comment>
<dbReference type="SUPFAM" id="SSF52540">
    <property type="entry name" value="P-loop containing nucleoside triphosphate hydrolases"/>
    <property type="match status" value="1"/>
</dbReference>
<accession>A0ABP8Y1E5</accession>
<proteinExistence type="inferred from homology"/>
<dbReference type="RefSeq" id="WP_345502104.1">
    <property type="nucleotide sequence ID" value="NZ_BAABLO010000004.1"/>
</dbReference>
<evidence type="ECO:0000313" key="11">
    <source>
        <dbReference type="EMBL" id="GAA4718088.1"/>
    </source>
</evidence>
<keyword evidence="4" id="KW-1003">Cell membrane</keyword>
<keyword evidence="5" id="KW-0547">Nucleotide-binding</keyword>
<dbReference type="InterPro" id="IPR017871">
    <property type="entry name" value="ABC_transporter-like_CS"/>
</dbReference>
<dbReference type="PROSITE" id="PS00211">
    <property type="entry name" value="ABC_TRANSPORTER_1"/>
    <property type="match status" value="1"/>
</dbReference>
<evidence type="ECO:0000256" key="6">
    <source>
        <dbReference type="ARBA" id="ARBA00022840"/>
    </source>
</evidence>
<evidence type="ECO:0000256" key="1">
    <source>
        <dbReference type="ARBA" id="ARBA00004202"/>
    </source>
</evidence>
<gene>
    <name evidence="11" type="ORF">GCM10025782_13980</name>
</gene>
<dbReference type="Proteomes" id="UP001500556">
    <property type="component" value="Unassembled WGS sequence"/>
</dbReference>
<dbReference type="PROSITE" id="PS50893">
    <property type="entry name" value="ABC_TRANSPORTER_2"/>
    <property type="match status" value="1"/>
</dbReference>
<dbReference type="InterPro" id="IPR003439">
    <property type="entry name" value="ABC_transporter-like_ATP-bd"/>
</dbReference>
<evidence type="ECO:0000313" key="12">
    <source>
        <dbReference type="Proteomes" id="UP001500556"/>
    </source>
</evidence>